<evidence type="ECO:0000256" key="2">
    <source>
        <dbReference type="ARBA" id="ARBA00009948"/>
    </source>
</evidence>
<dbReference type="EMBL" id="CM000832">
    <property type="protein sequence ID" value="EET08939.1"/>
    <property type="molecule type" value="Genomic_DNA"/>
</dbReference>
<dbReference type="InterPro" id="IPR036968">
    <property type="entry name" value="Enolpyruvate_Tfrase_sf"/>
</dbReference>
<dbReference type="HOGENOM" id="CLU_631421_0_0_4"/>
<sequence length="435" mass="46664">MSHATVHPSGALKGTVTLPASKPHVQRALLVALLNGATTRIENVSWCAETELQFAALRQFGLTVVERGDASLTLRGAGAGVEATGTIDAAGSGMLFRMSAALASLSERPVTIRCNDSLFSRDSVFDDGFFSHLGIDARRRAGNLVTISRKAHPERIALTTRKSTQFISFALFVAPFSADRTLRVADDGSQAGYIDMTIKAMSLLHATVTRAPGRLLAGEYRADDIVIGIPTDFTSLSYLASAALSVGARSAIDIANYRPGDTLNEAALFDVYRALGVRLTRDDARHALRIECERDRAARRAPRELSLRELPSAATNIIAAASNLGDSIRFGGVDGINNHKCQRAFVIHENLRAMGGRSALVFNDVGRFDKIDVMSDGPLQGGAELPSYRDHRICAANIVAALGARRKTVVCDTDKLDDGFPKFIDTLRALGAEIA</sequence>
<dbReference type="SUPFAM" id="SSF55205">
    <property type="entry name" value="EPT/RTPC-like"/>
    <property type="match status" value="1"/>
</dbReference>
<dbReference type="Gene3D" id="3.65.10.10">
    <property type="entry name" value="Enolpyruvate transferase domain"/>
    <property type="match status" value="2"/>
</dbReference>
<comment type="catalytic activity">
    <reaction evidence="8">
        <text>3-phosphoshikimate + phosphoenolpyruvate = 5-O-(1-carboxyvinyl)-3-phosphoshikimate + phosphate</text>
        <dbReference type="Rhea" id="RHEA:21256"/>
        <dbReference type="ChEBI" id="CHEBI:43474"/>
        <dbReference type="ChEBI" id="CHEBI:57701"/>
        <dbReference type="ChEBI" id="CHEBI:58702"/>
        <dbReference type="ChEBI" id="CHEBI:145989"/>
        <dbReference type="EC" id="2.5.1.19"/>
    </reaction>
    <physiologicalReaction direction="left-to-right" evidence="8">
        <dbReference type="Rhea" id="RHEA:21257"/>
    </physiologicalReaction>
</comment>
<dbReference type="InterPro" id="IPR001986">
    <property type="entry name" value="Enolpyruvate_Tfrase_dom"/>
</dbReference>
<dbReference type="SMR" id="A0A0E1W968"/>
<keyword evidence="6" id="KW-0057">Aromatic amino acid biosynthesis</keyword>
<name>A0A0E1W968_BURPE</name>
<keyword evidence="5 10" id="KW-0808">Transferase</keyword>
<dbReference type="EC" id="2.5.1.19" evidence="3"/>
<keyword evidence="4" id="KW-0028">Amino-acid biosynthesis</keyword>
<evidence type="ECO:0000256" key="6">
    <source>
        <dbReference type="ARBA" id="ARBA00023141"/>
    </source>
</evidence>
<dbReference type="UniPathway" id="UPA00053">
    <property type="reaction ID" value="UER00089"/>
</dbReference>
<accession>A0A0E1W968</accession>
<dbReference type="GO" id="GO:0009073">
    <property type="term" value="P:aromatic amino acid family biosynthetic process"/>
    <property type="evidence" value="ECO:0007669"/>
    <property type="project" value="UniProtKB-KW"/>
</dbReference>
<protein>
    <recommendedName>
        <fullName evidence="3">3-phosphoshikimate 1-carboxyvinyltransferase</fullName>
        <ecNumber evidence="3">2.5.1.19</ecNumber>
    </recommendedName>
    <alternativeName>
        <fullName evidence="7">5-enolpyruvylshikimate-3-phosphate synthase</fullName>
    </alternativeName>
</protein>
<dbReference type="Pfam" id="PF00275">
    <property type="entry name" value="EPSP_synthase"/>
    <property type="match status" value="1"/>
</dbReference>
<evidence type="ECO:0000256" key="1">
    <source>
        <dbReference type="ARBA" id="ARBA00004811"/>
    </source>
</evidence>
<dbReference type="PIRSF" id="PIRSF000505">
    <property type="entry name" value="EPSPS"/>
    <property type="match status" value="1"/>
</dbReference>
<gene>
    <name evidence="10" type="primary">aroA</name>
    <name evidence="10" type="ORF">BURPS1710A_1021</name>
</gene>
<evidence type="ECO:0000256" key="5">
    <source>
        <dbReference type="ARBA" id="ARBA00022679"/>
    </source>
</evidence>
<dbReference type="Proteomes" id="UP000001812">
    <property type="component" value="Chromosome I"/>
</dbReference>
<dbReference type="PANTHER" id="PTHR21090:SF5">
    <property type="entry name" value="PENTAFUNCTIONAL AROM POLYPEPTIDE"/>
    <property type="match status" value="1"/>
</dbReference>
<evidence type="ECO:0000256" key="7">
    <source>
        <dbReference type="ARBA" id="ARBA00030046"/>
    </source>
</evidence>
<comment type="similarity">
    <text evidence="2">Belongs to the EPSP synthase family.</text>
</comment>
<dbReference type="GO" id="GO:0008652">
    <property type="term" value="P:amino acid biosynthetic process"/>
    <property type="evidence" value="ECO:0007669"/>
    <property type="project" value="UniProtKB-KW"/>
</dbReference>
<proteinExistence type="inferred from homology"/>
<evidence type="ECO:0000313" key="10">
    <source>
        <dbReference type="EMBL" id="EET08939.1"/>
    </source>
</evidence>
<dbReference type="GO" id="GO:0003866">
    <property type="term" value="F:3-phosphoshikimate 1-carboxyvinyltransferase activity"/>
    <property type="evidence" value="ECO:0007669"/>
    <property type="project" value="UniProtKB-EC"/>
</dbReference>
<dbReference type="RefSeq" id="WP_004526146.1">
    <property type="nucleotide sequence ID" value="NZ_CM000832.1"/>
</dbReference>
<organism evidence="10">
    <name type="scientific">Burkholderia pseudomallei 1710a</name>
    <dbReference type="NCBI Taxonomy" id="320371"/>
    <lineage>
        <taxon>Bacteria</taxon>
        <taxon>Pseudomonadati</taxon>
        <taxon>Pseudomonadota</taxon>
        <taxon>Betaproteobacteria</taxon>
        <taxon>Burkholderiales</taxon>
        <taxon>Burkholderiaceae</taxon>
        <taxon>Burkholderia</taxon>
        <taxon>pseudomallei group</taxon>
    </lineage>
</organism>
<evidence type="ECO:0000256" key="3">
    <source>
        <dbReference type="ARBA" id="ARBA00012450"/>
    </source>
</evidence>
<evidence type="ECO:0000256" key="8">
    <source>
        <dbReference type="ARBA" id="ARBA00044633"/>
    </source>
</evidence>
<comment type="pathway">
    <text evidence="1">Metabolic intermediate biosynthesis; chorismate biosynthesis; chorismate from D-erythrose 4-phosphate and phosphoenolpyruvate: step 6/7.</text>
</comment>
<evidence type="ECO:0000259" key="9">
    <source>
        <dbReference type="Pfam" id="PF00275"/>
    </source>
</evidence>
<reference evidence="10" key="1">
    <citation type="submission" date="2009-05" db="EMBL/GenBank/DDBJ databases">
        <authorList>
            <person name="Harkins D.M."/>
            <person name="DeShazer D."/>
            <person name="Woods D.E."/>
            <person name="Brinkac L.M."/>
            <person name="Brown K.A."/>
            <person name="Hung G.C."/>
            <person name="Tuanyok A."/>
            <person name="Zhang B."/>
            <person name="Nierman W.C."/>
        </authorList>
    </citation>
    <scope>NUCLEOTIDE SEQUENCE [LARGE SCALE GENOMIC DNA]</scope>
    <source>
        <strain evidence="10">1710a</strain>
    </source>
</reference>
<evidence type="ECO:0000256" key="4">
    <source>
        <dbReference type="ARBA" id="ARBA00022605"/>
    </source>
</evidence>
<dbReference type="InterPro" id="IPR006264">
    <property type="entry name" value="EPSP_synthase"/>
</dbReference>
<dbReference type="AlphaFoldDB" id="A0A0E1W968"/>
<dbReference type="PANTHER" id="PTHR21090">
    <property type="entry name" value="AROM/DEHYDROQUINATE SYNTHASE"/>
    <property type="match status" value="1"/>
</dbReference>
<dbReference type="InterPro" id="IPR013792">
    <property type="entry name" value="RNA3'P_cycl/enolpyr_Trfase_a/b"/>
</dbReference>
<dbReference type="GO" id="GO:0009423">
    <property type="term" value="P:chorismate biosynthetic process"/>
    <property type="evidence" value="ECO:0007669"/>
    <property type="project" value="UniProtKB-UniPathway"/>
</dbReference>
<feature type="domain" description="Enolpyruvate transferase" evidence="9">
    <location>
        <begin position="7"/>
        <end position="427"/>
    </location>
</feature>